<name>A0ABU9B9B1_9BURK</name>
<organism evidence="5 6">
    <name type="scientific">Pseudaquabacterium rugosum</name>
    <dbReference type="NCBI Taxonomy" id="2984194"/>
    <lineage>
        <taxon>Bacteria</taxon>
        <taxon>Pseudomonadati</taxon>
        <taxon>Pseudomonadota</taxon>
        <taxon>Betaproteobacteria</taxon>
        <taxon>Burkholderiales</taxon>
        <taxon>Sphaerotilaceae</taxon>
        <taxon>Pseudaquabacterium</taxon>
    </lineage>
</organism>
<protein>
    <submittedName>
        <fullName evidence="5">XrtA/PEP-CTERM system TPR-repeat protein PrsT</fullName>
    </submittedName>
</protein>
<dbReference type="PROSITE" id="PS51257">
    <property type="entry name" value="PROKAR_LIPOPROTEIN"/>
    <property type="match status" value="1"/>
</dbReference>
<dbReference type="PROSITE" id="PS50005">
    <property type="entry name" value="TPR"/>
    <property type="match status" value="1"/>
</dbReference>
<evidence type="ECO:0000256" key="3">
    <source>
        <dbReference type="PROSITE-ProRule" id="PRU00339"/>
    </source>
</evidence>
<dbReference type="PANTHER" id="PTHR45586">
    <property type="entry name" value="TPR REPEAT-CONTAINING PROTEIN PA4667"/>
    <property type="match status" value="1"/>
</dbReference>
<dbReference type="SUPFAM" id="SSF48452">
    <property type="entry name" value="TPR-like"/>
    <property type="match status" value="5"/>
</dbReference>
<proteinExistence type="predicted"/>
<dbReference type="InterPro" id="IPR011990">
    <property type="entry name" value="TPR-like_helical_dom_sf"/>
</dbReference>
<evidence type="ECO:0000313" key="5">
    <source>
        <dbReference type="EMBL" id="MEK8026467.1"/>
    </source>
</evidence>
<keyword evidence="2 3" id="KW-0802">TPR repeat</keyword>
<evidence type="ECO:0000256" key="4">
    <source>
        <dbReference type="SAM" id="SignalP"/>
    </source>
</evidence>
<evidence type="ECO:0000313" key="6">
    <source>
        <dbReference type="Proteomes" id="UP001368500"/>
    </source>
</evidence>
<dbReference type="NCBIfam" id="TIGR02917">
    <property type="entry name" value="PEP_TPR_lipo"/>
    <property type="match status" value="1"/>
</dbReference>
<feature type="signal peptide" evidence="4">
    <location>
        <begin position="1"/>
        <end position="27"/>
    </location>
</feature>
<dbReference type="InterPro" id="IPR019734">
    <property type="entry name" value="TPR_rpt"/>
</dbReference>
<feature type="chain" id="PRO_5046788082" evidence="4">
    <location>
        <begin position="28"/>
        <end position="938"/>
    </location>
</feature>
<dbReference type="InterPro" id="IPR014266">
    <property type="entry name" value="PEP-CTERM_TPR_PrsT"/>
</dbReference>
<gene>
    <name evidence="5" type="primary">prsT</name>
    <name evidence="5" type="ORF">AACH11_10905</name>
</gene>
<dbReference type="Gene3D" id="1.25.40.10">
    <property type="entry name" value="Tetratricopeptide repeat domain"/>
    <property type="match status" value="3"/>
</dbReference>
<dbReference type="EMBL" id="JBBUTF010000008">
    <property type="protein sequence ID" value="MEK8026467.1"/>
    <property type="molecule type" value="Genomic_DNA"/>
</dbReference>
<dbReference type="SMART" id="SM00028">
    <property type="entry name" value="TPR"/>
    <property type="match status" value="13"/>
</dbReference>
<evidence type="ECO:0000256" key="2">
    <source>
        <dbReference type="ARBA" id="ARBA00022803"/>
    </source>
</evidence>
<keyword evidence="6" id="KW-1185">Reference proteome</keyword>
<evidence type="ECO:0000256" key="1">
    <source>
        <dbReference type="ARBA" id="ARBA00022737"/>
    </source>
</evidence>
<reference evidence="5 6" key="1">
    <citation type="submission" date="2024-04" db="EMBL/GenBank/DDBJ databases">
        <title>Novel species of the genus Ideonella isolated from streams.</title>
        <authorList>
            <person name="Lu H."/>
        </authorList>
    </citation>
    <scope>NUCLEOTIDE SEQUENCE [LARGE SCALE GENOMIC DNA]</scope>
    <source>
        <strain evidence="5 6">BYS139W</strain>
    </source>
</reference>
<dbReference type="RefSeq" id="WP_341374251.1">
    <property type="nucleotide sequence ID" value="NZ_JBBUTF010000008.1"/>
</dbReference>
<dbReference type="Pfam" id="PF13432">
    <property type="entry name" value="TPR_16"/>
    <property type="match status" value="4"/>
</dbReference>
<feature type="repeat" description="TPR" evidence="3">
    <location>
        <begin position="374"/>
        <end position="407"/>
    </location>
</feature>
<dbReference type="InterPro" id="IPR051012">
    <property type="entry name" value="CellSynth/LPSAsmb/PSIAsmb"/>
</dbReference>
<keyword evidence="4" id="KW-0732">Signal</keyword>
<dbReference type="Pfam" id="PF14559">
    <property type="entry name" value="TPR_19"/>
    <property type="match status" value="1"/>
</dbReference>
<sequence length="938" mass="98250">MSMRHPRLSLRPRTAAIGLSAALLLLAGCGESAEQQLTKARGALDQRQWEQAQQQAKSVLQGKPQLAEARLVLARALLGLGDAKGAETEIRRAQEYGATPEAAAPVLAQSLLAQGRPAEVIRQFLETQLAEPAAQADLRTSVANAFAQDGNLEAARQAVQEALAARADHGPARLLAARFKANGGDIDGALADLKALVAQQPKFAQALALEGDLLAAKGQDEAALAQWRAALAEQPDLIAVHGAIITTLSGTQRLDEADKAVAAMVKALPKHPETAFFQAVLAESRGDHAKARELTQSLLRLAPENPRILLLAGQAQLALRESAQAEAHFAKAVQVAPKLAAARLMLAQAQLQANQGARAAATLEPLTSADPPNTEALLLQGRALQQAGNVKAAEAAFARLAQLRPDDPRLRLARALGRLGGDQTTGALDELGQIAQGDKGVEIDLTVVQARLRAGDAAGALRQVDRMAEKLKDSPLPEHVRGRIEAVRKNAAAARTHYAAALKVNPDFLPSVAGLAALDLADGQASQARERLNLLQQRQPKNAAVMLALADVAVGAGQPGEASGWLDKAVKAEPASVLPRQMQIDMLLGLGDTTAALAAARAAVIALPGNPGLLERLGRTELAANQAQAAAATFGKLVAQQPTAVRPLLLQADAQRAAGNDTGAKASLAKAVEIGRDQPDVLQAQAGQALREGQTEAALAAARKLQAKATTAAQGWRLEGEAQAAAGRWDAAAAAFQRALNQLTQGNQGAAAGMVAARTHVALLKSGKTAEADRFAADWQSRHADDLNFTLHLGDAALAGGKPEEAERQYRAVLQRQAQHALALNNLAYLQCKRGDKSGLALAEKAVSASPGNGPLLDTLAMCQAAAGLRDKALDSQRLAVKTAPEVAMLRLSLARMLVEAGAKTEARSELRTLQQLGERLPAPQRDEIQRLLQQTGA</sequence>
<accession>A0ABU9B9B1</accession>
<dbReference type="Proteomes" id="UP001368500">
    <property type="component" value="Unassembled WGS sequence"/>
</dbReference>
<comment type="caution">
    <text evidence="5">The sequence shown here is derived from an EMBL/GenBank/DDBJ whole genome shotgun (WGS) entry which is preliminary data.</text>
</comment>
<dbReference type="PANTHER" id="PTHR45586:SF1">
    <property type="entry name" value="LIPOPOLYSACCHARIDE ASSEMBLY PROTEIN B"/>
    <property type="match status" value="1"/>
</dbReference>
<keyword evidence="1" id="KW-0677">Repeat</keyword>